<name>A0ABD2PLL3_9PLAT</name>
<evidence type="ECO:0000313" key="2">
    <source>
        <dbReference type="EMBL" id="KAL3307301.1"/>
    </source>
</evidence>
<keyword evidence="1" id="KW-0812">Transmembrane</keyword>
<dbReference type="Proteomes" id="UP001626550">
    <property type="component" value="Unassembled WGS sequence"/>
</dbReference>
<feature type="non-terminal residue" evidence="2">
    <location>
        <position position="184"/>
    </location>
</feature>
<dbReference type="AlphaFoldDB" id="A0ABD2PLL3"/>
<feature type="transmembrane region" description="Helical" evidence="1">
    <location>
        <begin position="148"/>
        <end position="178"/>
    </location>
</feature>
<feature type="transmembrane region" description="Helical" evidence="1">
    <location>
        <begin position="62"/>
        <end position="83"/>
    </location>
</feature>
<accession>A0ABD2PLL3</accession>
<keyword evidence="1" id="KW-1133">Transmembrane helix</keyword>
<reference evidence="2 3" key="1">
    <citation type="submission" date="2024-11" db="EMBL/GenBank/DDBJ databases">
        <title>Adaptive evolution of stress response genes in parasites aligns with host niche diversity.</title>
        <authorList>
            <person name="Hahn C."/>
            <person name="Resl P."/>
        </authorList>
    </citation>
    <scope>NUCLEOTIDE SEQUENCE [LARGE SCALE GENOMIC DNA]</scope>
    <source>
        <strain evidence="2">EGGRZ-B1_66</strain>
        <tissue evidence="2">Body</tissue>
    </source>
</reference>
<evidence type="ECO:0000313" key="3">
    <source>
        <dbReference type="Proteomes" id="UP001626550"/>
    </source>
</evidence>
<gene>
    <name evidence="2" type="primary">ARFRP1</name>
    <name evidence="2" type="ORF">Ciccas_014189</name>
</gene>
<sequence>KDFVYYKRYHVFMPFTCSDLRRACLILVGLSTLQSWGFLQSAASEAYSSIINFHDKSILNSHTIFLLQLAAFMGFMFVFYATVLNKWTLNFHIVGDSERDFRMIQLSHLVAEKMLFSTIGRIIIFIPIYLVFSGLLEIIPSFRGLTFFWIMINIRLLILMFLIAFHVHFSWGCCLSILKYNLSQ</sequence>
<feature type="non-terminal residue" evidence="2">
    <location>
        <position position="1"/>
    </location>
</feature>
<evidence type="ECO:0000256" key="1">
    <source>
        <dbReference type="SAM" id="Phobius"/>
    </source>
</evidence>
<proteinExistence type="predicted"/>
<protein>
    <submittedName>
        <fullName evidence="2">ADP-ribosylation factor protein 1</fullName>
    </submittedName>
</protein>
<feature type="transmembrane region" description="Helical" evidence="1">
    <location>
        <begin position="122"/>
        <end position="142"/>
    </location>
</feature>
<dbReference type="EMBL" id="JBJKFK010007731">
    <property type="protein sequence ID" value="KAL3307301.1"/>
    <property type="molecule type" value="Genomic_DNA"/>
</dbReference>
<keyword evidence="3" id="KW-1185">Reference proteome</keyword>
<keyword evidence="1" id="KW-0472">Membrane</keyword>
<comment type="caution">
    <text evidence="2">The sequence shown here is derived from an EMBL/GenBank/DDBJ whole genome shotgun (WGS) entry which is preliminary data.</text>
</comment>
<organism evidence="2 3">
    <name type="scientific">Cichlidogyrus casuarinus</name>
    <dbReference type="NCBI Taxonomy" id="1844966"/>
    <lineage>
        <taxon>Eukaryota</taxon>
        <taxon>Metazoa</taxon>
        <taxon>Spiralia</taxon>
        <taxon>Lophotrochozoa</taxon>
        <taxon>Platyhelminthes</taxon>
        <taxon>Monogenea</taxon>
        <taxon>Monopisthocotylea</taxon>
        <taxon>Dactylogyridea</taxon>
        <taxon>Ancyrocephalidae</taxon>
        <taxon>Cichlidogyrus</taxon>
    </lineage>
</organism>